<dbReference type="GO" id="GO:0022857">
    <property type="term" value="F:transmembrane transporter activity"/>
    <property type="evidence" value="ECO:0007669"/>
    <property type="project" value="UniProtKB-UniRule"/>
</dbReference>
<dbReference type="OrthoDB" id="4250245at2"/>
<sequence>MSFIDKWLKHLEEGAATILIALLTLTIAAQIFFRYFLNSPLSWSEELSQFLLICLCFVAATAVLKRGEHYSIDTFISMLPVEVRRFAEAAALLVELLLLVALAYYSFRIGALYVGTYSLILKIPEEVKAYLMSYCFFSMALHVVVRISKTFKPGA</sequence>
<evidence type="ECO:0000256" key="6">
    <source>
        <dbReference type="ARBA" id="ARBA00022989"/>
    </source>
</evidence>
<evidence type="ECO:0000256" key="8">
    <source>
        <dbReference type="ARBA" id="ARBA00038436"/>
    </source>
</evidence>
<comment type="caution">
    <text evidence="11">The sequence shown here is derived from an EMBL/GenBank/DDBJ whole genome shotgun (WGS) entry which is preliminary data.</text>
</comment>
<keyword evidence="6 9" id="KW-1133">Transmembrane helix</keyword>
<evidence type="ECO:0000256" key="9">
    <source>
        <dbReference type="RuleBase" id="RU369079"/>
    </source>
</evidence>
<evidence type="ECO:0000259" key="10">
    <source>
        <dbReference type="Pfam" id="PF04290"/>
    </source>
</evidence>
<evidence type="ECO:0000313" key="11">
    <source>
        <dbReference type="EMBL" id="EKF44538.1"/>
    </source>
</evidence>
<comment type="subcellular location">
    <subcellularLocation>
        <location evidence="1 9">Cell inner membrane</location>
        <topology evidence="1 9">Multi-pass membrane protein</topology>
    </subcellularLocation>
</comment>
<accession>K2NA87</accession>
<evidence type="ECO:0000256" key="1">
    <source>
        <dbReference type="ARBA" id="ARBA00004429"/>
    </source>
</evidence>
<evidence type="ECO:0000256" key="3">
    <source>
        <dbReference type="ARBA" id="ARBA00022475"/>
    </source>
</evidence>
<dbReference type="PANTHER" id="PTHR35011">
    <property type="entry name" value="2,3-DIKETO-L-GULONATE TRAP TRANSPORTER SMALL PERMEASE PROTEIN YIAM"/>
    <property type="match status" value="1"/>
</dbReference>
<dbReference type="Pfam" id="PF04290">
    <property type="entry name" value="DctQ"/>
    <property type="match status" value="1"/>
</dbReference>
<comment type="function">
    <text evidence="9">Part of the tripartite ATP-independent periplasmic (TRAP) transport system.</text>
</comment>
<protein>
    <recommendedName>
        <fullName evidence="9">TRAP transporter small permease protein</fullName>
    </recommendedName>
</protein>
<keyword evidence="5 9" id="KW-0812">Transmembrane</keyword>
<organism evidence="11 12">
    <name type="scientific">Nitratireductor indicus C115</name>
    <dbReference type="NCBI Taxonomy" id="1231190"/>
    <lineage>
        <taxon>Bacteria</taxon>
        <taxon>Pseudomonadati</taxon>
        <taxon>Pseudomonadota</taxon>
        <taxon>Alphaproteobacteria</taxon>
        <taxon>Hyphomicrobiales</taxon>
        <taxon>Phyllobacteriaceae</taxon>
        <taxon>Nitratireductor</taxon>
    </lineage>
</organism>
<dbReference type="PATRIC" id="fig|1231190.3.peg.487"/>
<dbReference type="STRING" id="721133.SAMN05216176_102467"/>
<feature type="transmembrane region" description="Helical" evidence="9">
    <location>
        <begin position="127"/>
        <end position="145"/>
    </location>
</feature>
<gene>
    <name evidence="11" type="ORF">NA8A_02310</name>
</gene>
<evidence type="ECO:0000313" key="12">
    <source>
        <dbReference type="Proteomes" id="UP000007374"/>
    </source>
</evidence>
<proteinExistence type="inferred from homology"/>
<dbReference type="AlphaFoldDB" id="K2NA87"/>
<dbReference type="EMBL" id="AMSI01000001">
    <property type="protein sequence ID" value="EKF44538.1"/>
    <property type="molecule type" value="Genomic_DNA"/>
</dbReference>
<dbReference type="InterPro" id="IPR007387">
    <property type="entry name" value="TRAP_DctQ"/>
</dbReference>
<keyword evidence="12" id="KW-1185">Reference proteome</keyword>
<feature type="domain" description="Tripartite ATP-independent periplasmic transporters DctQ component" evidence="10">
    <location>
        <begin position="24"/>
        <end position="150"/>
    </location>
</feature>
<feature type="transmembrane region" description="Helical" evidence="9">
    <location>
        <begin position="15"/>
        <end position="35"/>
    </location>
</feature>
<reference evidence="11 12" key="1">
    <citation type="journal article" date="2012" name="J. Bacteriol.">
        <title>Genome Sequence of Nitratireductor indicus Type Strain C115.</title>
        <authorList>
            <person name="Lai Q."/>
            <person name="Li G."/>
            <person name="Yu Z."/>
            <person name="Shao Z."/>
        </authorList>
    </citation>
    <scope>NUCLEOTIDE SEQUENCE [LARGE SCALE GENOMIC DNA]</scope>
    <source>
        <strain evidence="11 12">C115</strain>
    </source>
</reference>
<keyword evidence="7 9" id="KW-0472">Membrane</keyword>
<comment type="subunit">
    <text evidence="9">The complex comprises the extracytoplasmic solute receptor protein and the two transmembrane proteins.</text>
</comment>
<dbReference type="PANTHER" id="PTHR35011:SF2">
    <property type="entry name" value="2,3-DIKETO-L-GULONATE TRAP TRANSPORTER SMALL PERMEASE PROTEIN YIAM"/>
    <property type="match status" value="1"/>
</dbReference>
<keyword evidence="2 9" id="KW-0813">Transport</keyword>
<dbReference type="GO" id="GO:0005886">
    <property type="term" value="C:plasma membrane"/>
    <property type="evidence" value="ECO:0007669"/>
    <property type="project" value="UniProtKB-SubCell"/>
</dbReference>
<keyword evidence="4 9" id="KW-0997">Cell inner membrane</keyword>
<dbReference type="InterPro" id="IPR055348">
    <property type="entry name" value="DctQ"/>
</dbReference>
<evidence type="ECO:0000256" key="5">
    <source>
        <dbReference type="ARBA" id="ARBA00022692"/>
    </source>
</evidence>
<keyword evidence="3" id="KW-1003">Cell membrane</keyword>
<feature type="transmembrane region" description="Helical" evidence="9">
    <location>
        <begin position="86"/>
        <end position="107"/>
    </location>
</feature>
<name>K2NA87_9HYPH</name>
<comment type="similarity">
    <text evidence="8 9">Belongs to the TRAP transporter small permease family.</text>
</comment>
<evidence type="ECO:0000256" key="7">
    <source>
        <dbReference type="ARBA" id="ARBA00023136"/>
    </source>
</evidence>
<dbReference type="GO" id="GO:0015740">
    <property type="term" value="P:C4-dicarboxylate transport"/>
    <property type="evidence" value="ECO:0007669"/>
    <property type="project" value="TreeGrafter"/>
</dbReference>
<evidence type="ECO:0000256" key="4">
    <source>
        <dbReference type="ARBA" id="ARBA00022519"/>
    </source>
</evidence>
<dbReference type="eggNOG" id="COG3090">
    <property type="taxonomic scope" value="Bacteria"/>
</dbReference>
<evidence type="ECO:0000256" key="2">
    <source>
        <dbReference type="ARBA" id="ARBA00022448"/>
    </source>
</evidence>
<feature type="transmembrane region" description="Helical" evidence="9">
    <location>
        <begin position="47"/>
        <end position="65"/>
    </location>
</feature>
<dbReference type="RefSeq" id="WP_009755785.1">
    <property type="nucleotide sequence ID" value="NZ_AMSI01000001.1"/>
</dbReference>
<dbReference type="Proteomes" id="UP000007374">
    <property type="component" value="Unassembled WGS sequence"/>
</dbReference>